<keyword evidence="2" id="KW-1185">Reference proteome</keyword>
<dbReference type="GO" id="GO:0016787">
    <property type="term" value="F:hydrolase activity"/>
    <property type="evidence" value="ECO:0007669"/>
    <property type="project" value="UniProtKB-KW"/>
</dbReference>
<protein>
    <submittedName>
        <fullName evidence="1">Alpha/beta hydrolase</fullName>
    </submittedName>
</protein>
<reference evidence="1 2" key="1">
    <citation type="submission" date="2019-03" db="EMBL/GenBank/DDBJ databases">
        <authorList>
            <person name="Kim M.K.M."/>
        </authorList>
    </citation>
    <scope>NUCLEOTIDE SEQUENCE [LARGE SCALE GENOMIC DNA]</scope>
    <source>
        <strain evidence="1 2">18JY15-6</strain>
    </source>
</reference>
<keyword evidence="1" id="KW-0378">Hydrolase</keyword>
<dbReference type="EMBL" id="SJZJ01000015">
    <property type="protein sequence ID" value="TCJ23895.1"/>
    <property type="molecule type" value="Genomic_DNA"/>
</dbReference>
<organism evidence="1 2">
    <name type="scientific">Nocardioides jejuensis</name>
    <dbReference type="NCBI Taxonomy" id="2502782"/>
    <lineage>
        <taxon>Bacteria</taxon>
        <taxon>Bacillati</taxon>
        <taxon>Actinomycetota</taxon>
        <taxon>Actinomycetes</taxon>
        <taxon>Propionibacteriales</taxon>
        <taxon>Nocardioidaceae</taxon>
        <taxon>Nocardioides</taxon>
    </lineage>
</organism>
<evidence type="ECO:0000313" key="1">
    <source>
        <dbReference type="EMBL" id="TCJ23895.1"/>
    </source>
</evidence>
<name>A0A4R1C2D7_9ACTN</name>
<dbReference type="InterPro" id="IPR029058">
    <property type="entry name" value="AB_hydrolase_fold"/>
</dbReference>
<dbReference type="Proteomes" id="UP000295453">
    <property type="component" value="Unassembled WGS sequence"/>
</dbReference>
<sequence length="364" mass="39427">MTDSPLHVATRMARTAWDISWFGNGLEDPSRTPTELLYDEPHARVERVAPDAPVSGNPVLLVTPLAVPVTCWDLREGQSLSAHLTGTDGSGTDGSGTAGRPTYTIDYGAIRFSDRTMGFEDWIDGILPTAIRRISEAHGGARVHLVGWSHGGTMSLLTAAWQPELPIASISAFGTPTDYRKNPAYAGVQWIYDRVGALPLVAPTALVGGTTAPFTRLGYRWMAPVREITKPWTLLRNLHQPEVLARINAVDQFVDAMPGYPGRFYHQSLVRLVCENDMAKGRVHLRDDVVVEMDRLVAPLLLIGSTTDVLANAASVGAGAEAYRNADVRFVKVKGLSHLGLIASPRAATATWPEVDAHLAAHDD</sequence>
<dbReference type="Gene3D" id="3.40.50.1820">
    <property type="entry name" value="alpha/beta hydrolase"/>
    <property type="match status" value="1"/>
</dbReference>
<evidence type="ECO:0000313" key="2">
    <source>
        <dbReference type="Proteomes" id="UP000295453"/>
    </source>
</evidence>
<dbReference type="AlphaFoldDB" id="A0A4R1C2D7"/>
<dbReference type="PANTHER" id="PTHR36837">
    <property type="entry name" value="POLY(3-HYDROXYALKANOATE) POLYMERASE SUBUNIT PHAC"/>
    <property type="match status" value="1"/>
</dbReference>
<comment type="caution">
    <text evidence="1">The sequence shown here is derived from an EMBL/GenBank/DDBJ whole genome shotgun (WGS) entry which is preliminary data.</text>
</comment>
<accession>A0A4R1C2D7</accession>
<gene>
    <name evidence="1" type="ORF">EPD65_09765</name>
</gene>
<dbReference type="SUPFAM" id="SSF53474">
    <property type="entry name" value="alpha/beta-Hydrolases"/>
    <property type="match status" value="1"/>
</dbReference>
<proteinExistence type="predicted"/>
<dbReference type="RefSeq" id="WP_131583592.1">
    <property type="nucleotide sequence ID" value="NZ_SJZJ01000015.1"/>
</dbReference>
<dbReference type="PANTHER" id="PTHR36837:SF2">
    <property type="entry name" value="POLY(3-HYDROXYALKANOATE) POLYMERASE SUBUNIT PHAC"/>
    <property type="match status" value="1"/>
</dbReference>
<dbReference type="OrthoDB" id="345573at2"/>
<dbReference type="InterPro" id="IPR051321">
    <property type="entry name" value="PHA/PHB_synthase"/>
</dbReference>